<reference evidence="12" key="1">
    <citation type="submission" date="2016-10" db="EMBL/GenBank/DDBJ databases">
        <authorList>
            <person name="Varghese N."/>
            <person name="Submissions S."/>
        </authorList>
    </citation>
    <scope>NUCLEOTIDE SEQUENCE [LARGE SCALE GENOMIC DNA]</scope>
    <source>
        <strain evidence="12">DSM 241</strain>
    </source>
</reference>
<comment type="similarity">
    <text evidence="2 10">Belongs to the purine nucleoside phosphorylase YfiH/LACC1 family.</text>
</comment>
<dbReference type="GO" id="GO:0017061">
    <property type="term" value="F:S-methyl-5-thioadenosine phosphorylase activity"/>
    <property type="evidence" value="ECO:0007669"/>
    <property type="project" value="UniProtKB-EC"/>
</dbReference>
<dbReference type="PANTHER" id="PTHR30616">
    <property type="entry name" value="UNCHARACTERIZED PROTEIN YFIH"/>
    <property type="match status" value="1"/>
</dbReference>
<protein>
    <recommendedName>
        <fullName evidence="10">Purine nucleoside phosphorylase</fullName>
    </recommendedName>
</protein>
<dbReference type="NCBIfam" id="TIGR00726">
    <property type="entry name" value="peptidoglycan editing factor PgeF"/>
    <property type="match status" value="1"/>
</dbReference>
<comment type="catalytic activity">
    <reaction evidence="7">
        <text>adenosine + H2O + H(+) = inosine + NH4(+)</text>
        <dbReference type="Rhea" id="RHEA:24408"/>
        <dbReference type="ChEBI" id="CHEBI:15377"/>
        <dbReference type="ChEBI" id="CHEBI:15378"/>
        <dbReference type="ChEBI" id="CHEBI:16335"/>
        <dbReference type="ChEBI" id="CHEBI:17596"/>
        <dbReference type="ChEBI" id="CHEBI:28938"/>
        <dbReference type="EC" id="3.5.4.4"/>
    </reaction>
    <physiologicalReaction direction="left-to-right" evidence="7">
        <dbReference type="Rhea" id="RHEA:24409"/>
    </physiologicalReaction>
</comment>
<keyword evidence="12" id="KW-1185">Reference proteome</keyword>
<dbReference type="CDD" id="cd16833">
    <property type="entry name" value="YfiH"/>
    <property type="match status" value="1"/>
</dbReference>
<evidence type="ECO:0000313" key="12">
    <source>
        <dbReference type="Proteomes" id="UP000199256"/>
    </source>
</evidence>
<dbReference type="Pfam" id="PF02578">
    <property type="entry name" value="Cu-oxidase_4"/>
    <property type="match status" value="1"/>
</dbReference>
<evidence type="ECO:0000256" key="3">
    <source>
        <dbReference type="ARBA" id="ARBA00022679"/>
    </source>
</evidence>
<keyword evidence="4" id="KW-0479">Metal-binding</keyword>
<accession>A0A1H7RDY3</accession>
<dbReference type="PANTHER" id="PTHR30616:SF2">
    <property type="entry name" value="PURINE NUCLEOSIDE PHOSPHORYLASE LACC1"/>
    <property type="match status" value="1"/>
</dbReference>
<keyword evidence="3" id="KW-0808">Transferase</keyword>
<organism evidence="11 12">
    <name type="scientific">Ectothiorhodospira marina</name>
    <dbReference type="NCBI Taxonomy" id="1396821"/>
    <lineage>
        <taxon>Bacteria</taxon>
        <taxon>Pseudomonadati</taxon>
        <taxon>Pseudomonadota</taxon>
        <taxon>Gammaproteobacteria</taxon>
        <taxon>Chromatiales</taxon>
        <taxon>Ectothiorhodospiraceae</taxon>
        <taxon>Ectothiorhodospira</taxon>
    </lineage>
</organism>
<dbReference type="InterPro" id="IPR011324">
    <property type="entry name" value="Cytotoxic_necrot_fac-like_cat"/>
</dbReference>
<keyword evidence="6" id="KW-0862">Zinc</keyword>
<dbReference type="AlphaFoldDB" id="A0A1H7RDY3"/>
<dbReference type="Gene3D" id="3.60.140.10">
    <property type="entry name" value="CNF1/YfiH-like putative cysteine hydrolases"/>
    <property type="match status" value="1"/>
</dbReference>
<comment type="catalytic activity">
    <reaction evidence="8">
        <text>adenosine + phosphate = alpha-D-ribose 1-phosphate + adenine</text>
        <dbReference type="Rhea" id="RHEA:27642"/>
        <dbReference type="ChEBI" id="CHEBI:16335"/>
        <dbReference type="ChEBI" id="CHEBI:16708"/>
        <dbReference type="ChEBI" id="CHEBI:43474"/>
        <dbReference type="ChEBI" id="CHEBI:57720"/>
        <dbReference type="EC" id="2.4.2.1"/>
    </reaction>
    <physiologicalReaction direction="left-to-right" evidence="8">
        <dbReference type="Rhea" id="RHEA:27643"/>
    </physiologicalReaction>
</comment>
<comment type="catalytic activity">
    <reaction evidence="9">
        <text>S-methyl-5'-thioadenosine + phosphate = 5-(methylsulfanyl)-alpha-D-ribose 1-phosphate + adenine</text>
        <dbReference type="Rhea" id="RHEA:11852"/>
        <dbReference type="ChEBI" id="CHEBI:16708"/>
        <dbReference type="ChEBI" id="CHEBI:17509"/>
        <dbReference type="ChEBI" id="CHEBI:43474"/>
        <dbReference type="ChEBI" id="CHEBI:58533"/>
        <dbReference type="EC" id="2.4.2.28"/>
    </reaction>
    <physiologicalReaction direction="left-to-right" evidence="9">
        <dbReference type="Rhea" id="RHEA:11853"/>
    </physiologicalReaction>
</comment>
<dbReference type="GO" id="GO:0005507">
    <property type="term" value="F:copper ion binding"/>
    <property type="evidence" value="ECO:0007669"/>
    <property type="project" value="TreeGrafter"/>
</dbReference>
<evidence type="ECO:0000256" key="4">
    <source>
        <dbReference type="ARBA" id="ARBA00022723"/>
    </source>
</evidence>
<evidence type="ECO:0000256" key="9">
    <source>
        <dbReference type="ARBA" id="ARBA00049893"/>
    </source>
</evidence>
<evidence type="ECO:0000256" key="1">
    <source>
        <dbReference type="ARBA" id="ARBA00000553"/>
    </source>
</evidence>
<keyword evidence="5" id="KW-0378">Hydrolase</keyword>
<dbReference type="EMBL" id="FOAA01000022">
    <property type="protein sequence ID" value="SEL58520.1"/>
    <property type="molecule type" value="Genomic_DNA"/>
</dbReference>
<evidence type="ECO:0000256" key="8">
    <source>
        <dbReference type="ARBA" id="ARBA00048968"/>
    </source>
</evidence>
<dbReference type="GO" id="GO:0016787">
    <property type="term" value="F:hydrolase activity"/>
    <property type="evidence" value="ECO:0007669"/>
    <property type="project" value="UniProtKB-KW"/>
</dbReference>
<proteinExistence type="inferred from homology"/>
<evidence type="ECO:0000256" key="7">
    <source>
        <dbReference type="ARBA" id="ARBA00047989"/>
    </source>
</evidence>
<dbReference type="STRING" id="1396821.SAMN05444515_12231"/>
<dbReference type="RefSeq" id="WP_090255575.1">
    <property type="nucleotide sequence ID" value="NZ_FOAA01000022.1"/>
</dbReference>
<sequence>MTPQPIMPRWPVPQGVKAAVTTRVGGVSRPPHDSLNLGLGNGDDPAAVMENRHRLRQALNLPNEPAWLHQVHGIQVVEAREVDPDKPPKADATITRTPGVVCAVLTADCLPVLFCDRAAGQVAAAHAGWRGLVASVLEATVEAFDCPPMDVIAWLGPCIGPQAFEVGSEVRQAFIDDDPGADAAFVPSPQGRWLADLHRLARRRLHDCGVTQIASIEACTHSDPERFYSYRRDGETGRMASLIWLEA</sequence>
<dbReference type="InterPro" id="IPR038371">
    <property type="entry name" value="Cu_polyphenol_OxRdtase_sf"/>
</dbReference>
<evidence type="ECO:0000256" key="2">
    <source>
        <dbReference type="ARBA" id="ARBA00007353"/>
    </source>
</evidence>
<evidence type="ECO:0000256" key="6">
    <source>
        <dbReference type="ARBA" id="ARBA00022833"/>
    </source>
</evidence>
<comment type="catalytic activity">
    <reaction evidence="1">
        <text>inosine + phosphate = alpha-D-ribose 1-phosphate + hypoxanthine</text>
        <dbReference type="Rhea" id="RHEA:27646"/>
        <dbReference type="ChEBI" id="CHEBI:17368"/>
        <dbReference type="ChEBI" id="CHEBI:17596"/>
        <dbReference type="ChEBI" id="CHEBI:43474"/>
        <dbReference type="ChEBI" id="CHEBI:57720"/>
        <dbReference type="EC" id="2.4.2.1"/>
    </reaction>
    <physiologicalReaction direction="left-to-right" evidence="1">
        <dbReference type="Rhea" id="RHEA:27647"/>
    </physiologicalReaction>
</comment>
<name>A0A1H7RDY3_9GAMM</name>
<dbReference type="Proteomes" id="UP000199256">
    <property type="component" value="Unassembled WGS sequence"/>
</dbReference>
<dbReference type="OrthoDB" id="4279at2"/>
<gene>
    <name evidence="11" type="ORF">SAMN05444515_12231</name>
</gene>
<evidence type="ECO:0000256" key="5">
    <source>
        <dbReference type="ARBA" id="ARBA00022801"/>
    </source>
</evidence>
<dbReference type="SUPFAM" id="SSF64438">
    <property type="entry name" value="CNF1/YfiH-like putative cysteine hydrolases"/>
    <property type="match status" value="1"/>
</dbReference>
<dbReference type="InterPro" id="IPR003730">
    <property type="entry name" value="Cu_polyphenol_OxRdtase"/>
</dbReference>
<evidence type="ECO:0000256" key="10">
    <source>
        <dbReference type="RuleBase" id="RU361274"/>
    </source>
</evidence>
<evidence type="ECO:0000313" key="11">
    <source>
        <dbReference type="EMBL" id="SEL58520.1"/>
    </source>
</evidence>